<evidence type="ECO:0000313" key="4">
    <source>
        <dbReference type="EMBL" id="MDD0814417.1"/>
    </source>
</evidence>
<evidence type="ECO:0000259" key="3">
    <source>
        <dbReference type="PROSITE" id="PS50905"/>
    </source>
</evidence>
<proteinExistence type="predicted"/>
<feature type="domain" description="Ferritin-like diiron" evidence="3">
    <location>
        <begin position="35"/>
        <end position="185"/>
    </location>
</feature>
<dbReference type="PANTHER" id="PTHR30295">
    <property type="entry name" value="BACTERIOFERRITIN"/>
    <property type="match status" value="1"/>
</dbReference>
<keyword evidence="2" id="KW-0408">Iron</keyword>
<protein>
    <submittedName>
        <fullName evidence="4">Ferritin-like domain-containing protein</fullName>
    </submittedName>
</protein>
<comment type="caution">
    <text evidence="4">The sequence shown here is derived from an EMBL/GenBank/DDBJ whole genome shotgun (WGS) entry which is preliminary data.</text>
</comment>
<keyword evidence="5" id="KW-1185">Reference proteome</keyword>
<dbReference type="PANTHER" id="PTHR30295:SF1">
    <property type="entry name" value="DNA PROTECTION DURING STARVATION PROTEIN"/>
    <property type="match status" value="1"/>
</dbReference>
<organism evidence="4 5">
    <name type="scientific">Curvibacter microcysteis</name>
    <dbReference type="NCBI Taxonomy" id="3026419"/>
    <lineage>
        <taxon>Bacteria</taxon>
        <taxon>Pseudomonadati</taxon>
        <taxon>Pseudomonadota</taxon>
        <taxon>Betaproteobacteria</taxon>
        <taxon>Burkholderiales</taxon>
        <taxon>Comamonadaceae</taxon>
        <taxon>Curvibacter</taxon>
    </lineage>
</organism>
<dbReference type="Gene3D" id="1.20.1260.10">
    <property type="match status" value="1"/>
</dbReference>
<dbReference type="EMBL" id="JAQSIO010000002">
    <property type="protein sequence ID" value="MDD0814417.1"/>
    <property type="molecule type" value="Genomic_DNA"/>
</dbReference>
<dbReference type="SUPFAM" id="SSF47240">
    <property type="entry name" value="Ferritin-like"/>
    <property type="match status" value="1"/>
</dbReference>
<dbReference type="InterPro" id="IPR009040">
    <property type="entry name" value="Ferritin-like_diiron"/>
</dbReference>
<name>A0ABT5MCX4_9BURK</name>
<dbReference type="InterPro" id="IPR012347">
    <property type="entry name" value="Ferritin-like"/>
</dbReference>
<evidence type="ECO:0000313" key="5">
    <source>
        <dbReference type="Proteomes" id="UP001528672"/>
    </source>
</evidence>
<evidence type="ECO:0000256" key="1">
    <source>
        <dbReference type="ARBA" id="ARBA00022434"/>
    </source>
</evidence>
<dbReference type="CDD" id="cd00657">
    <property type="entry name" value="Ferritin_like"/>
    <property type="match status" value="1"/>
</dbReference>
<dbReference type="RefSeq" id="WP_273926030.1">
    <property type="nucleotide sequence ID" value="NZ_JAQSIO010000002.1"/>
</dbReference>
<reference evidence="4 5" key="1">
    <citation type="submission" date="2023-02" db="EMBL/GenBank/DDBJ databases">
        <title>Bacterial whole genome sequence for Curvibacter sp. HBC28.</title>
        <authorList>
            <person name="Le V."/>
            <person name="Ko S.-R."/>
            <person name="Ahn C.-Y."/>
            <person name="Oh H.-M."/>
        </authorList>
    </citation>
    <scope>NUCLEOTIDE SEQUENCE [LARGE SCALE GENOMIC DNA]</scope>
    <source>
        <strain evidence="4 5">HBC28</strain>
    </source>
</reference>
<dbReference type="InterPro" id="IPR014490">
    <property type="entry name" value="Dps-like"/>
</dbReference>
<gene>
    <name evidence="4" type="ORF">PSQ39_07225</name>
</gene>
<dbReference type="PROSITE" id="PS50905">
    <property type="entry name" value="FERRITIN_LIKE"/>
    <property type="match status" value="1"/>
</dbReference>
<keyword evidence="1" id="KW-0409">Iron storage</keyword>
<evidence type="ECO:0000256" key="2">
    <source>
        <dbReference type="ARBA" id="ARBA00023004"/>
    </source>
</evidence>
<dbReference type="InterPro" id="IPR009078">
    <property type="entry name" value="Ferritin-like_SF"/>
</dbReference>
<sequence>MTHADNAAQPPLDLNTLRQQARQHLDQGAVTADYPAHRLEVIAQLNTALATELVCSLRYRYHHFMARGIHSQTVGQEFLVHANEELEHADWLAERIVQLGGQPDFSPDTLLGRSHAEYVRGETLGDMIRENLVAERIGIDSYRHLIRSLQDQDPTTRRLLERILAVEEGHADELADLLQQVPPNLLPTPRPALLAQ</sequence>
<accession>A0ABT5MCX4</accession>
<dbReference type="InterPro" id="IPR008331">
    <property type="entry name" value="Ferritin_DPS_dom"/>
</dbReference>
<dbReference type="Pfam" id="PF00210">
    <property type="entry name" value="Ferritin"/>
    <property type="match status" value="1"/>
</dbReference>
<dbReference type="PIRSF" id="PIRSF018063">
    <property type="entry name" value="Ferrtn_UCP018063"/>
    <property type="match status" value="1"/>
</dbReference>
<dbReference type="Proteomes" id="UP001528672">
    <property type="component" value="Unassembled WGS sequence"/>
</dbReference>